<gene>
    <name evidence="1" type="ORF">B0H17DRAFT_1142774</name>
</gene>
<dbReference type="AlphaFoldDB" id="A0AAD7G4T3"/>
<proteinExistence type="predicted"/>
<name>A0AAD7G4T3_MYCRO</name>
<keyword evidence="2" id="KW-1185">Reference proteome</keyword>
<evidence type="ECO:0000313" key="2">
    <source>
        <dbReference type="Proteomes" id="UP001221757"/>
    </source>
</evidence>
<comment type="caution">
    <text evidence="1">The sequence shown here is derived from an EMBL/GenBank/DDBJ whole genome shotgun (WGS) entry which is preliminary data.</text>
</comment>
<evidence type="ECO:0000313" key="1">
    <source>
        <dbReference type="EMBL" id="KAJ7667370.1"/>
    </source>
</evidence>
<accession>A0AAD7G4T3</accession>
<reference evidence="1" key="1">
    <citation type="submission" date="2023-03" db="EMBL/GenBank/DDBJ databases">
        <title>Massive genome expansion in bonnet fungi (Mycena s.s.) driven by repeated elements and novel gene families across ecological guilds.</title>
        <authorList>
            <consortium name="Lawrence Berkeley National Laboratory"/>
            <person name="Harder C.B."/>
            <person name="Miyauchi S."/>
            <person name="Viragh M."/>
            <person name="Kuo A."/>
            <person name="Thoen E."/>
            <person name="Andreopoulos B."/>
            <person name="Lu D."/>
            <person name="Skrede I."/>
            <person name="Drula E."/>
            <person name="Henrissat B."/>
            <person name="Morin E."/>
            <person name="Kohler A."/>
            <person name="Barry K."/>
            <person name="LaButti K."/>
            <person name="Morin E."/>
            <person name="Salamov A."/>
            <person name="Lipzen A."/>
            <person name="Mereny Z."/>
            <person name="Hegedus B."/>
            <person name="Baldrian P."/>
            <person name="Stursova M."/>
            <person name="Weitz H."/>
            <person name="Taylor A."/>
            <person name="Grigoriev I.V."/>
            <person name="Nagy L.G."/>
            <person name="Martin F."/>
            <person name="Kauserud H."/>
        </authorList>
    </citation>
    <scope>NUCLEOTIDE SEQUENCE</scope>
    <source>
        <strain evidence="1">CBHHK067</strain>
    </source>
</reference>
<dbReference type="EMBL" id="JARKIE010000201">
    <property type="protein sequence ID" value="KAJ7667370.1"/>
    <property type="molecule type" value="Genomic_DNA"/>
</dbReference>
<dbReference type="Proteomes" id="UP001221757">
    <property type="component" value="Unassembled WGS sequence"/>
</dbReference>
<sequence>MSRTLADLLNPSDPDGQQVQAQMQAGLVDIQPQLQPLSELQSHGARASPEVQQQLQAALEYLQAQRNGGPYIPNDNTPPPIPGAIIRQHDVRLTSRTTLSTLYHYPLHTILEYPETNADGTIGHLFRMDPDDWQVPDLNIVACSSSHSTCQGVKFCPYSDEDTLSEPHTRASGEDVQQRLANDREDRLQYASPSKDIFCRTAAYVTALRKLGCSRPSSEELDSESSPEEIKLRELYWQQVQRGYRPKEGTCKGRIVYETDSHGNPHVRCKHYCRTTNRDHFHDDSVGAPTGSYDLGYIQAVLTDDEEEATRIEQAAFKLGYGPLVECTTVANVSSQKVICPFDHRDANGHLKQPFMKRLECEVKFRIIEPLEENRADCPYILITSSGAHPHPIPLPTKTPPGIRSQVFQLLEDLSEDLPDITPRCFLWHPLLRTFLASKFPSIPRPTLSDLHISLSNRSHLKAYIKQVKELHCPLGTGWEAVVYLKALQDANLPPSEHYIRRIITLDAATIEHHPEDDDDDATASKGDKIRIIICMSPKASRRLLELGHYLQSDIAFRRILEFLEFELGCMERDANTSLVFCRVFLNRQSAIAHKQVFDAIHEIVYQDTGHRLKWRHLHASSKDDHEGMILQWAADQHRGQAKGLGLHLQGLAAAMPLRPDLHQPERTLQSLSPYEHLHRVFRLCSNHYYRNIKLCAVSAEVKRLMRSLLCMEHLNWEGTLQAIQEKGKKPGIDWLKDKQSTHFALEAICWERSFIPWAIWKAGDSTTNLIESVHSDTNREGVHCTLLGGLQKGQAFDSLKIRTLELQENFGIRPTYLSGHVSENAFTNLRRRDNAQRRALLAQDQQIVKFNNKLQSSYDALSRARERLAHKIQSNYANYDISEAVQKLLHTADKALEAHLKVVADGEELRGKGTGR</sequence>
<protein>
    <submittedName>
        <fullName evidence="1">Uncharacterized protein</fullName>
    </submittedName>
</protein>
<organism evidence="1 2">
    <name type="scientific">Mycena rosella</name>
    <name type="common">Pink bonnet</name>
    <name type="synonym">Agaricus rosellus</name>
    <dbReference type="NCBI Taxonomy" id="1033263"/>
    <lineage>
        <taxon>Eukaryota</taxon>
        <taxon>Fungi</taxon>
        <taxon>Dikarya</taxon>
        <taxon>Basidiomycota</taxon>
        <taxon>Agaricomycotina</taxon>
        <taxon>Agaricomycetes</taxon>
        <taxon>Agaricomycetidae</taxon>
        <taxon>Agaricales</taxon>
        <taxon>Marasmiineae</taxon>
        <taxon>Mycenaceae</taxon>
        <taxon>Mycena</taxon>
    </lineage>
</organism>